<dbReference type="Proteomes" id="UP001283361">
    <property type="component" value="Unassembled WGS sequence"/>
</dbReference>
<evidence type="ECO:0000313" key="1">
    <source>
        <dbReference type="EMBL" id="KAK3803979.1"/>
    </source>
</evidence>
<organism evidence="1 2">
    <name type="scientific">Elysia crispata</name>
    <name type="common">lettuce slug</name>
    <dbReference type="NCBI Taxonomy" id="231223"/>
    <lineage>
        <taxon>Eukaryota</taxon>
        <taxon>Metazoa</taxon>
        <taxon>Spiralia</taxon>
        <taxon>Lophotrochozoa</taxon>
        <taxon>Mollusca</taxon>
        <taxon>Gastropoda</taxon>
        <taxon>Heterobranchia</taxon>
        <taxon>Euthyneura</taxon>
        <taxon>Panpulmonata</taxon>
        <taxon>Sacoglossa</taxon>
        <taxon>Placobranchoidea</taxon>
        <taxon>Plakobranchidae</taxon>
        <taxon>Elysia</taxon>
    </lineage>
</organism>
<dbReference type="EMBL" id="JAWDGP010000067">
    <property type="protein sequence ID" value="KAK3803979.1"/>
    <property type="molecule type" value="Genomic_DNA"/>
</dbReference>
<evidence type="ECO:0000313" key="2">
    <source>
        <dbReference type="Proteomes" id="UP001283361"/>
    </source>
</evidence>
<keyword evidence="2" id="KW-1185">Reference proteome</keyword>
<reference evidence="1" key="1">
    <citation type="journal article" date="2023" name="G3 (Bethesda)">
        <title>A reference genome for the long-term kleptoplast-retaining sea slug Elysia crispata morphotype clarki.</title>
        <authorList>
            <person name="Eastman K.E."/>
            <person name="Pendleton A.L."/>
            <person name="Shaikh M.A."/>
            <person name="Suttiyut T."/>
            <person name="Ogas R."/>
            <person name="Tomko P."/>
            <person name="Gavelis G."/>
            <person name="Widhalm J.R."/>
            <person name="Wisecaver J.H."/>
        </authorList>
    </citation>
    <scope>NUCLEOTIDE SEQUENCE</scope>
    <source>
        <strain evidence="1">ECLA1</strain>
    </source>
</reference>
<proteinExistence type="predicted"/>
<sequence length="87" mass="10033">MCSCLDRELFDLPCNCCSWNNTMPHGKRTADVKHKEEPGAALEYREKRLPTKCQSCHLELLLVKLPSRQCWQLADGETNRLTNIDDL</sequence>
<gene>
    <name evidence="1" type="ORF">RRG08_066215</name>
</gene>
<comment type="caution">
    <text evidence="1">The sequence shown here is derived from an EMBL/GenBank/DDBJ whole genome shotgun (WGS) entry which is preliminary data.</text>
</comment>
<name>A0AAE1BCX3_9GAST</name>
<protein>
    <submittedName>
        <fullName evidence="1">Uncharacterized protein</fullName>
    </submittedName>
</protein>
<accession>A0AAE1BCX3</accession>
<dbReference type="AlphaFoldDB" id="A0AAE1BCX3"/>